<protein>
    <submittedName>
        <fullName evidence="4">CHAT domain-containing protein</fullName>
    </submittedName>
</protein>
<keyword evidence="5" id="KW-1185">Reference proteome</keyword>
<evidence type="ECO:0000313" key="4">
    <source>
        <dbReference type="EMBL" id="NGP88383.1"/>
    </source>
</evidence>
<dbReference type="EMBL" id="JAALLS010000009">
    <property type="protein sequence ID" value="NGP88383.1"/>
    <property type="molecule type" value="Genomic_DNA"/>
</dbReference>
<dbReference type="Gene3D" id="1.25.40.10">
    <property type="entry name" value="Tetratricopeptide repeat domain"/>
    <property type="match status" value="2"/>
</dbReference>
<dbReference type="InterPro" id="IPR024983">
    <property type="entry name" value="CHAT_dom"/>
</dbReference>
<dbReference type="InterPro" id="IPR011990">
    <property type="entry name" value="TPR-like_helical_dom_sf"/>
</dbReference>
<dbReference type="Pfam" id="PF12770">
    <property type="entry name" value="CHAT"/>
    <property type="match status" value="1"/>
</dbReference>
<comment type="caution">
    <text evidence="4">The sequence shown here is derived from an EMBL/GenBank/DDBJ whole genome shotgun (WGS) entry which is preliminary data.</text>
</comment>
<dbReference type="PROSITE" id="PS50005">
    <property type="entry name" value="TPR"/>
    <property type="match status" value="1"/>
</dbReference>
<accession>A0A6M1T6W2</accession>
<dbReference type="PANTHER" id="PTHR10098:SF108">
    <property type="entry name" value="TETRATRICOPEPTIDE REPEAT PROTEIN 28"/>
    <property type="match status" value="1"/>
</dbReference>
<dbReference type="InterPro" id="IPR011992">
    <property type="entry name" value="EF-hand-dom_pair"/>
</dbReference>
<sequence>MLFAFFLCFLQLVSASEDTTLFDDSKLQTNYYIEQIQNERNVEKNIWALTLVATSSEELKRYVENTSASKKQLSLFTEVEQNYQDQIKKIVFSKGFPGLFIAYLLSLDDKSEKESAYNKFTESFELPHSGSINYPEVAQAIIKNREISPSILPSQTFSLLHFFLLFDSNRSTYLSNEYLKAIFKSWHIPTSDRKELTTTILEASYFRVLYLLDKYSQTNGQYQSLIKSNLFPNSLLKLKLYRYLSYSMYRLGHYDRSLQIVRKFTLPLSQYFGKKRTYIQLKQLQGVYLYNIGKVKAAKTIYEDVLNEIERQKIDIPKSSFYNNLALAYYKSGQYNKYLNLQFQALENAKQTNNYSHQIEILNNIFIYYRKSNDEKNALSYLEKAQTIAQKENNISDLGTIYISTAAFYREFKNDYKKAVTFLSKAQEILDPKSNKKEYLQILNELAQTFEEQHNFTHALEKHKEIVSLTPDEKNRKHIDALINQAVIYLKIGNLKKAWSFVKLYKSTNLNLLDFQQVVKAKTVEANYLFQTGKSEEALSILSPTIDQIIVRARSSADLKSGFWHVEEEYLDAIDLAVSIHLEEGQPAKATQMLDQLKTINDSRFYQNPLVKSSLLNESELTQYKRLTGQLDATRKRLLTAPEEKQFQIRQQISKLNLKKQTLDKKLTRKTESKSVSIREIQSQLSARDMVMHVTELKDQYYIANITRSDIQMHTVSLDSSLRNLLSGAVQQVATHKTNLDSLYAITTLLGIQNIPERIEKITVIPDSYLYQLPIDILPLNKTSHSYSYGEATYLIEKYNTQYLTSLDEFTSTNTKATADRNPLSYIGYGVSNFNSYRDKNLVPLPFAQREVTSIAEKLTNMAKVETFINEASTKETFQRTAPNARILHMATHSSVSERDPMFSTVYMSKNESTTDETFEDQIFAYELFELNLNNDMIMLNSCESGSGSYIQGTGVMGISRALRYAGAESLVLNLWSVNDMLASDFAIHFYGQLNEGMSKAEALQATKRYFLANKNASPHFWGPYMLIGNAQPIVKPDRTKNLAIASTFIFYFLLMVGLSYLADRNIFFKNEEKKAA</sequence>
<dbReference type="Proteomes" id="UP000479132">
    <property type="component" value="Unassembled WGS sequence"/>
</dbReference>
<evidence type="ECO:0000313" key="5">
    <source>
        <dbReference type="Proteomes" id="UP000479132"/>
    </source>
</evidence>
<dbReference type="AlphaFoldDB" id="A0A6M1T6W2"/>
<organism evidence="4 5">
    <name type="scientific">Fodinibius halophilus</name>
    <dbReference type="NCBI Taxonomy" id="1736908"/>
    <lineage>
        <taxon>Bacteria</taxon>
        <taxon>Pseudomonadati</taxon>
        <taxon>Balneolota</taxon>
        <taxon>Balneolia</taxon>
        <taxon>Balneolales</taxon>
        <taxon>Balneolaceae</taxon>
        <taxon>Fodinibius</taxon>
    </lineage>
</organism>
<keyword evidence="1" id="KW-0802">TPR repeat</keyword>
<dbReference type="PANTHER" id="PTHR10098">
    <property type="entry name" value="RAPSYN-RELATED"/>
    <property type="match status" value="1"/>
</dbReference>
<keyword evidence="2" id="KW-1133">Transmembrane helix</keyword>
<feature type="repeat" description="TPR" evidence="1">
    <location>
        <begin position="440"/>
        <end position="473"/>
    </location>
</feature>
<gene>
    <name evidence="4" type="ORF">G3569_08440</name>
</gene>
<reference evidence="4 5" key="1">
    <citation type="submission" date="2020-02" db="EMBL/GenBank/DDBJ databases">
        <title>Aliifodinibius halophilus 2W32, complete genome.</title>
        <authorList>
            <person name="Li Y."/>
            <person name="Wu S."/>
        </authorList>
    </citation>
    <scope>NUCLEOTIDE SEQUENCE [LARGE SCALE GENOMIC DNA]</scope>
    <source>
        <strain evidence="4 5">2W32</strain>
    </source>
</reference>
<evidence type="ECO:0000256" key="1">
    <source>
        <dbReference type="PROSITE-ProRule" id="PRU00339"/>
    </source>
</evidence>
<keyword evidence="2" id="KW-0472">Membrane</keyword>
<feature type="domain" description="CHAT" evidence="3">
    <location>
        <begin position="756"/>
        <end position="1030"/>
    </location>
</feature>
<dbReference type="InterPro" id="IPR019734">
    <property type="entry name" value="TPR_rpt"/>
</dbReference>
<proteinExistence type="predicted"/>
<dbReference type="SMART" id="SM00028">
    <property type="entry name" value="TPR"/>
    <property type="match status" value="3"/>
</dbReference>
<keyword evidence="2" id="KW-0812">Transmembrane</keyword>
<name>A0A6M1T6W2_9BACT</name>
<dbReference type="SUPFAM" id="SSF48452">
    <property type="entry name" value="TPR-like"/>
    <property type="match status" value="2"/>
</dbReference>
<feature type="transmembrane region" description="Helical" evidence="2">
    <location>
        <begin position="1043"/>
        <end position="1063"/>
    </location>
</feature>
<dbReference type="SUPFAM" id="SSF47473">
    <property type="entry name" value="EF-hand"/>
    <property type="match status" value="1"/>
</dbReference>
<dbReference type="RefSeq" id="WP_165268047.1">
    <property type="nucleotide sequence ID" value="NZ_JAALLS010000009.1"/>
</dbReference>
<evidence type="ECO:0000256" key="2">
    <source>
        <dbReference type="SAM" id="Phobius"/>
    </source>
</evidence>
<evidence type="ECO:0000259" key="3">
    <source>
        <dbReference type="Pfam" id="PF12770"/>
    </source>
</evidence>